<feature type="domain" description="Alcohol dehydrogenase-like C-terminal" evidence="3">
    <location>
        <begin position="1"/>
        <end position="117"/>
    </location>
</feature>
<dbReference type="PANTHER" id="PTHR48106:SF8">
    <property type="entry name" value="OS02G0805600 PROTEIN"/>
    <property type="match status" value="1"/>
</dbReference>
<dbReference type="GO" id="GO:0070402">
    <property type="term" value="F:NADPH binding"/>
    <property type="evidence" value="ECO:0007669"/>
    <property type="project" value="TreeGrafter"/>
</dbReference>
<accession>A0AAD0ZBQ3</accession>
<dbReference type="PANTHER" id="PTHR48106">
    <property type="entry name" value="QUINONE OXIDOREDUCTASE PIG3-RELATED"/>
    <property type="match status" value="1"/>
</dbReference>
<keyword evidence="2" id="KW-0560">Oxidoreductase</keyword>
<dbReference type="RefSeq" id="WP_016701684.1">
    <property type="nucleotide sequence ID" value="NZ_CP027719.1"/>
</dbReference>
<dbReference type="EMBL" id="CP027750">
    <property type="protein sequence ID" value="AZE27697.1"/>
    <property type="molecule type" value="Genomic_DNA"/>
</dbReference>
<evidence type="ECO:0000313" key="5">
    <source>
        <dbReference type="Proteomes" id="UP000280455"/>
    </source>
</evidence>
<proteinExistence type="predicted"/>
<gene>
    <name evidence="4" type="ORF">C4K07_0893</name>
</gene>
<name>A0AAD0ZBQ3_9PSED</name>
<reference evidence="4 5" key="1">
    <citation type="submission" date="2018-03" db="EMBL/GenBank/DDBJ databases">
        <title>Diversity of phytobeneficial traits revealed by whole-genome analysis of worldwide-isolated phenazine-producing Pseudomonas spp.</title>
        <authorList>
            <person name="Biessy A."/>
            <person name="Novinscak A."/>
            <person name="Blom J."/>
            <person name="Leger G."/>
            <person name="Thomashow L.S."/>
            <person name="Cazorla F.M."/>
            <person name="Josic D."/>
            <person name="Filion M."/>
        </authorList>
    </citation>
    <scope>NUCLEOTIDE SEQUENCE [LARGE SCALE GENOMIC DNA]</scope>
    <source>
        <strain evidence="4 5">ChPhzS24</strain>
    </source>
</reference>
<evidence type="ECO:0000259" key="3">
    <source>
        <dbReference type="Pfam" id="PF00107"/>
    </source>
</evidence>
<dbReference type="Pfam" id="PF00107">
    <property type="entry name" value="ADH_zinc_N"/>
    <property type="match status" value="1"/>
</dbReference>
<protein>
    <submittedName>
        <fullName evidence="4">NADPH:quinone reductase</fullName>
    </submittedName>
</protein>
<organism evidence="4 5">
    <name type="scientific">Pseudomonas chlororaphis subsp. aureofaciens</name>
    <dbReference type="NCBI Taxonomy" id="587851"/>
    <lineage>
        <taxon>Bacteria</taxon>
        <taxon>Pseudomonadati</taxon>
        <taxon>Pseudomonadota</taxon>
        <taxon>Gammaproteobacteria</taxon>
        <taxon>Pseudomonadales</taxon>
        <taxon>Pseudomonadaceae</taxon>
        <taxon>Pseudomonas</taxon>
    </lineage>
</organism>
<dbReference type="Proteomes" id="UP000280455">
    <property type="component" value="Chromosome"/>
</dbReference>
<dbReference type="AlphaFoldDB" id="A0AAD0ZBQ3"/>
<evidence type="ECO:0000313" key="4">
    <source>
        <dbReference type="EMBL" id="AZE27697.1"/>
    </source>
</evidence>
<evidence type="ECO:0000256" key="1">
    <source>
        <dbReference type="ARBA" id="ARBA00022857"/>
    </source>
</evidence>
<dbReference type="Gene3D" id="3.40.50.720">
    <property type="entry name" value="NAD(P)-binding Rossmann-like Domain"/>
    <property type="match status" value="1"/>
</dbReference>
<sequence length="129" mass="14169">MLAKAFGASRIFTTVSSEEQQKVSLALGADQAINYRQEDFVEVMMQATDGKGVDVIVDIIAGDYVARNFAAAATYGRIVQIGVHKGAARELSLFPLLSKRLTLVGSTLRSRSHDEKAEIVAELERQVWR</sequence>
<dbReference type="GO" id="GO:0016651">
    <property type="term" value="F:oxidoreductase activity, acting on NAD(P)H"/>
    <property type="evidence" value="ECO:0007669"/>
    <property type="project" value="TreeGrafter"/>
</dbReference>
<dbReference type="InterPro" id="IPR013149">
    <property type="entry name" value="ADH-like_C"/>
</dbReference>
<dbReference type="InterPro" id="IPR036291">
    <property type="entry name" value="NAD(P)-bd_dom_sf"/>
</dbReference>
<keyword evidence="1" id="KW-0521">NADP</keyword>
<evidence type="ECO:0000256" key="2">
    <source>
        <dbReference type="ARBA" id="ARBA00023002"/>
    </source>
</evidence>
<dbReference type="SUPFAM" id="SSF51735">
    <property type="entry name" value="NAD(P)-binding Rossmann-fold domains"/>
    <property type="match status" value="1"/>
</dbReference>